<gene>
    <name evidence="2" type="ORF">HD556DRAFT_1315010</name>
</gene>
<accession>A0A9P7A8J7</accession>
<dbReference type="AlphaFoldDB" id="A0A9P7A8J7"/>
<dbReference type="Proteomes" id="UP000719766">
    <property type="component" value="Unassembled WGS sequence"/>
</dbReference>
<evidence type="ECO:0000313" key="3">
    <source>
        <dbReference type="Proteomes" id="UP000719766"/>
    </source>
</evidence>
<feature type="compositionally biased region" description="Basic and acidic residues" evidence="1">
    <location>
        <begin position="36"/>
        <end position="102"/>
    </location>
</feature>
<dbReference type="GeneID" id="64594820"/>
<dbReference type="OrthoDB" id="10603484at2759"/>
<feature type="region of interest" description="Disordered" evidence="1">
    <location>
        <begin position="1"/>
        <end position="102"/>
    </location>
</feature>
<dbReference type="RefSeq" id="XP_041151980.1">
    <property type="nucleotide sequence ID" value="XM_041301056.1"/>
</dbReference>
<protein>
    <submittedName>
        <fullName evidence="2">Uncharacterized protein</fullName>
    </submittedName>
</protein>
<proteinExistence type="predicted"/>
<comment type="caution">
    <text evidence="2">The sequence shown here is derived from an EMBL/GenBank/DDBJ whole genome shotgun (WGS) entry which is preliminary data.</text>
</comment>
<keyword evidence="3" id="KW-1185">Reference proteome</keyword>
<evidence type="ECO:0000313" key="2">
    <source>
        <dbReference type="EMBL" id="KAG1784495.1"/>
    </source>
</evidence>
<reference evidence="2" key="1">
    <citation type="journal article" date="2020" name="New Phytol.">
        <title>Comparative genomics reveals dynamic genome evolution in host specialist ectomycorrhizal fungi.</title>
        <authorList>
            <person name="Lofgren L.A."/>
            <person name="Nguyen N.H."/>
            <person name="Vilgalys R."/>
            <person name="Ruytinx J."/>
            <person name="Liao H.L."/>
            <person name="Branco S."/>
            <person name="Kuo A."/>
            <person name="LaButti K."/>
            <person name="Lipzen A."/>
            <person name="Andreopoulos W."/>
            <person name="Pangilinan J."/>
            <person name="Riley R."/>
            <person name="Hundley H."/>
            <person name="Na H."/>
            <person name="Barry K."/>
            <person name="Grigoriev I.V."/>
            <person name="Stajich J.E."/>
            <person name="Kennedy P.G."/>
        </authorList>
    </citation>
    <scope>NUCLEOTIDE SEQUENCE</scope>
    <source>
        <strain evidence="2">S12</strain>
    </source>
</reference>
<sequence length="129" mass="15034">MNIMEKDVQAKTIGEPRSGYKNAKRTFNTPVKRKSRDSSKEEKGNSRDTIIKECQVKSSQENHESERSKGKPRDMTIDEPKVKAERDENRRMREAKETVKLKAKRWNDEPNVEVKVKERGMEESGDKII</sequence>
<dbReference type="EMBL" id="JABBWE010000141">
    <property type="protein sequence ID" value="KAG1784495.1"/>
    <property type="molecule type" value="Genomic_DNA"/>
</dbReference>
<organism evidence="2 3">
    <name type="scientific">Suillus plorans</name>
    <dbReference type="NCBI Taxonomy" id="116603"/>
    <lineage>
        <taxon>Eukaryota</taxon>
        <taxon>Fungi</taxon>
        <taxon>Dikarya</taxon>
        <taxon>Basidiomycota</taxon>
        <taxon>Agaricomycotina</taxon>
        <taxon>Agaricomycetes</taxon>
        <taxon>Agaricomycetidae</taxon>
        <taxon>Boletales</taxon>
        <taxon>Suillineae</taxon>
        <taxon>Suillaceae</taxon>
        <taxon>Suillus</taxon>
    </lineage>
</organism>
<evidence type="ECO:0000256" key="1">
    <source>
        <dbReference type="SAM" id="MobiDB-lite"/>
    </source>
</evidence>
<name>A0A9P7A8J7_9AGAM</name>